<feature type="region of interest" description="Disordered" evidence="1">
    <location>
        <begin position="79"/>
        <end position="115"/>
    </location>
</feature>
<proteinExistence type="predicted"/>
<sequence>MESNSTEMRNDLSNQNLLNPDLIIVDGKQVSRTSMGKRKFHNKSKTGCDNCKRRRVKCDEGKPTCKKCQNMKLDCIYSPPKQRKRKRSSKNNTTTNGSVTKPNSNSKSSNLITTNNTGNAINYSARNSSNDSNNALNMLESLKMIQSQEPLQQLQQLQKLQFMQQQLQNEKLLNMDHTHGNSNLSSSNSNSTNNLAASLLGLANNNNSNNANNDSQNNNSNSLLLPPLIADNSSTNAPTISTGNTDSEHQPLLSSNTSNTSQFPNALTNVNSTDRFLNAQNTYSPKLQSVGMTASNSLNFLLSPNRSNTNQSSNTVAAGVSQLNMQNNSHMLPQQTQNQPQQQRQQQQQRQESSLAGLANLNMPFNIEALSQLNKLNINLKNILPNLATQGIDATSMLANSGFNLNNLPFDFQELLGNKYSLNSNQAVNGNSNANATRATKASNAEEALAGVQQQQQRHVNKNLELKQILQQTKQQNESRAEDKLAKNANILSTLDSMNPLLKTSLENALNIEKTSAEDSLESSPKGLDKRETDQNESPITTSSNHSYGIGIGAKTSKLVEMSNSTSLNLVDLKLFHHYCTVVWKTITDAGISGPEVWKSYIPELAFEYPFLMHTILAFSATHLSRTTPGLEDYVSEHRLNALKLLREAVLEISDDNTDALVASALILIMDSLANALNSTEGNTSAWIFHVKGAVTILTAVWPLPANSKFSNIISVDLSGFSSEVNKENGAISDLVCFDESISDLYPVEVDSPYFVTLAYLDQLHRENNQLDFILRVFAFPALLDKTFLALLMTGDLDAMRIMRSYYKMLHNFTTEVKDKIWFLEGVSHVLPQDVDEYNGGGGMHMMLDFLGGGLPSMTTTNLSELM</sequence>
<dbReference type="SMART" id="SM00066">
    <property type="entry name" value="GAL4"/>
    <property type="match status" value="1"/>
</dbReference>
<feature type="domain" description="Zn(2)-C6 fungal-type" evidence="2">
    <location>
        <begin position="47"/>
        <end position="77"/>
    </location>
</feature>
<dbReference type="SUPFAM" id="SSF57701">
    <property type="entry name" value="Zn2/Cys6 DNA-binding domain"/>
    <property type="match status" value="1"/>
</dbReference>
<feature type="region of interest" description="Disordered" evidence="1">
    <location>
        <begin position="332"/>
        <end position="352"/>
    </location>
</feature>
<dbReference type="PANTHER" id="PTHR47784:SF5">
    <property type="entry name" value="STEROL UPTAKE CONTROL PROTEIN 2"/>
    <property type="match status" value="1"/>
</dbReference>
<dbReference type="InterPro" id="IPR001138">
    <property type="entry name" value="Zn2Cys6_DnaBD"/>
</dbReference>
<comment type="caution">
    <text evidence="3">The sequence shown here is derived from an EMBL/GenBank/DDBJ whole genome shotgun (WGS) entry which is preliminary data.</text>
</comment>
<feature type="compositionally biased region" description="Polar residues" evidence="1">
    <location>
        <begin position="252"/>
        <end position="267"/>
    </location>
</feature>
<dbReference type="GO" id="GO:0008270">
    <property type="term" value="F:zinc ion binding"/>
    <property type="evidence" value="ECO:0007669"/>
    <property type="project" value="InterPro"/>
</dbReference>
<dbReference type="GO" id="GO:0001228">
    <property type="term" value="F:DNA-binding transcription activator activity, RNA polymerase II-specific"/>
    <property type="evidence" value="ECO:0007669"/>
    <property type="project" value="TreeGrafter"/>
</dbReference>
<evidence type="ECO:0000313" key="4">
    <source>
        <dbReference type="Proteomes" id="UP000750334"/>
    </source>
</evidence>
<feature type="compositionally biased region" description="Low complexity" evidence="1">
    <location>
        <begin position="202"/>
        <end position="225"/>
    </location>
</feature>
<dbReference type="OrthoDB" id="416217at2759"/>
<dbReference type="CDD" id="cd00067">
    <property type="entry name" value="GAL4"/>
    <property type="match status" value="1"/>
</dbReference>
<dbReference type="EMBL" id="PUHR01000169">
    <property type="protein sequence ID" value="KAG0660809.1"/>
    <property type="molecule type" value="Genomic_DNA"/>
</dbReference>
<dbReference type="PROSITE" id="PS50048">
    <property type="entry name" value="ZN2_CY6_FUNGAL_2"/>
    <property type="match status" value="1"/>
</dbReference>
<feature type="compositionally biased region" description="Polar residues" evidence="1">
    <location>
        <begin position="231"/>
        <end position="245"/>
    </location>
</feature>
<gene>
    <name evidence="3" type="ORF">C6P45_001473</name>
</gene>
<dbReference type="PANTHER" id="PTHR47784">
    <property type="entry name" value="STEROL UPTAKE CONTROL PROTEIN 2"/>
    <property type="match status" value="1"/>
</dbReference>
<protein>
    <recommendedName>
        <fullName evidence="2">Zn(2)-C6 fungal-type domain-containing protein</fullName>
    </recommendedName>
</protein>
<feature type="compositionally biased region" description="Polar residues" evidence="1">
    <location>
        <begin position="99"/>
        <end position="115"/>
    </location>
</feature>
<evidence type="ECO:0000259" key="2">
    <source>
        <dbReference type="PROSITE" id="PS50048"/>
    </source>
</evidence>
<keyword evidence="4" id="KW-1185">Reference proteome</keyword>
<feature type="region of interest" description="Disordered" evidence="1">
    <location>
        <begin position="202"/>
        <end position="267"/>
    </location>
</feature>
<dbReference type="AlphaFoldDB" id="A0A9P6W151"/>
<feature type="region of interest" description="Disordered" evidence="1">
    <location>
        <begin position="514"/>
        <end position="547"/>
    </location>
</feature>
<dbReference type="Pfam" id="PF00172">
    <property type="entry name" value="Zn_clus"/>
    <property type="match status" value="1"/>
</dbReference>
<name>A0A9P6W151_MAUEX</name>
<dbReference type="InterPro" id="IPR053157">
    <property type="entry name" value="Sterol_Uptake_Regulator"/>
</dbReference>
<dbReference type="InterPro" id="IPR021858">
    <property type="entry name" value="Fun_TF"/>
</dbReference>
<dbReference type="InterPro" id="IPR036864">
    <property type="entry name" value="Zn2-C6_fun-type_DNA-bd_sf"/>
</dbReference>
<evidence type="ECO:0000313" key="3">
    <source>
        <dbReference type="EMBL" id="KAG0660809.1"/>
    </source>
</evidence>
<evidence type="ECO:0000256" key="1">
    <source>
        <dbReference type="SAM" id="MobiDB-lite"/>
    </source>
</evidence>
<feature type="compositionally biased region" description="Polar residues" evidence="1">
    <location>
        <begin position="536"/>
        <end position="547"/>
    </location>
</feature>
<dbReference type="Proteomes" id="UP000750334">
    <property type="component" value="Unassembled WGS sequence"/>
</dbReference>
<dbReference type="Pfam" id="PF11951">
    <property type="entry name" value="Fungal_trans_2"/>
    <property type="match status" value="1"/>
</dbReference>
<dbReference type="Gene3D" id="4.10.240.10">
    <property type="entry name" value="Zn(2)-C6 fungal-type DNA-binding domain"/>
    <property type="match status" value="1"/>
</dbReference>
<accession>A0A9P6W151</accession>
<reference evidence="3 4" key="1">
    <citation type="submission" date="2020-11" db="EMBL/GenBank/DDBJ databases">
        <title>Kefir isolates.</title>
        <authorList>
            <person name="Marcisauskas S."/>
            <person name="Kim Y."/>
            <person name="Blasche S."/>
        </authorList>
    </citation>
    <scope>NUCLEOTIDE SEQUENCE [LARGE SCALE GENOMIC DNA]</scope>
    <source>
        <strain evidence="3 4">OG2</strain>
    </source>
</reference>
<feature type="compositionally biased region" description="Low complexity" evidence="1">
    <location>
        <begin position="333"/>
        <end position="351"/>
    </location>
</feature>
<dbReference type="PROSITE" id="PS00463">
    <property type="entry name" value="ZN2_CY6_FUNGAL_1"/>
    <property type="match status" value="1"/>
</dbReference>
<organism evidence="3 4">
    <name type="scientific">Maudiozyma exigua</name>
    <name type="common">Yeast</name>
    <name type="synonym">Kazachstania exigua</name>
    <dbReference type="NCBI Taxonomy" id="34358"/>
    <lineage>
        <taxon>Eukaryota</taxon>
        <taxon>Fungi</taxon>
        <taxon>Dikarya</taxon>
        <taxon>Ascomycota</taxon>
        <taxon>Saccharomycotina</taxon>
        <taxon>Saccharomycetes</taxon>
        <taxon>Saccharomycetales</taxon>
        <taxon>Saccharomycetaceae</taxon>
        <taxon>Maudiozyma</taxon>
    </lineage>
</organism>